<proteinExistence type="predicted"/>
<evidence type="ECO:0000313" key="2">
    <source>
        <dbReference type="EMBL" id="GIF25846.1"/>
    </source>
</evidence>
<feature type="region of interest" description="Disordered" evidence="1">
    <location>
        <begin position="1"/>
        <end position="53"/>
    </location>
</feature>
<dbReference type="AlphaFoldDB" id="A0A919NV59"/>
<gene>
    <name evidence="2" type="ORF">Ate02nite_85760</name>
</gene>
<reference evidence="2" key="1">
    <citation type="submission" date="2021-01" db="EMBL/GenBank/DDBJ databases">
        <title>Whole genome shotgun sequence of Actinoplanes tereljensis NBRC 105297.</title>
        <authorList>
            <person name="Komaki H."/>
            <person name="Tamura T."/>
        </authorList>
    </citation>
    <scope>NUCLEOTIDE SEQUENCE</scope>
    <source>
        <strain evidence="2">NBRC 105297</strain>
    </source>
</reference>
<evidence type="ECO:0000313" key="3">
    <source>
        <dbReference type="Proteomes" id="UP000623608"/>
    </source>
</evidence>
<sequence>MTPIGEPLEPGEDDRFEQRTGGEEDGPQLDHPVTARPPCRPSVGSLGSGYPRR</sequence>
<evidence type="ECO:0000256" key="1">
    <source>
        <dbReference type="SAM" id="MobiDB-lite"/>
    </source>
</evidence>
<protein>
    <submittedName>
        <fullName evidence="2">Uncharacterized protein</fullName>
    </submittedName>
</protein>
<accession>A0A919NV59</accession>
<comment type="caution">
    <text evidence="2">The sequence shown here is derived from an EMBL/GenBank/DDBJ whole genome shotgun (WGS) entry which is preliminary data.</text>
</comment>
<name>A0A919NV59_9ACTN</name>
<dbReference type="Proteomes" id="UP000623608">
    <property type="component" value="Unassembled WGS sequence"/>
</dbReference>
<organism evidence="2 3">
    <name type="scientific">Paractinoplanes tereljensis</name>
    <dbReference type="NCBI Taxonomy" id="571912"/>
    <lineage>
        <taxon>Bacteria</taxon>
        <taxon>Bacillati</taxon>
        <taxon>Actinomycetota</taxon>
        <taxon>Actinomycetes</taxon>
        <taxon>Micromonosporales</taxon>
        <taxon>Micromonosporaceae</taxon>
        <taxon>Paractinoplanes</taxon>
    </lineage>
</organism>
<keyword evidence="3" id="KW-1185">Reference proteome</keyword>
<dbReference type="EMBL" id="BOMY01000054">
    <property type="protein sequence ID" value="GIF25846.1"/>
    <property type="molecule type" value="Genomic_DNA"/>
</dbReference>